<name>A0ABD1CXZ1_CULPP</name>
<feature type="compositionally biased region" description="Basic and acidic residues" evidence="1">
    <location>
        <begin position="1"/>
        <end position="23"/>
    </location>
</feature>
<organism evidence="2 3">
    <name type="scientific">Culex pipiens pipiens</name>
    <name type="common">Northern house mosquito</name>
    <dbReference type="NCBI Taxonomy" id="38569"/>
    <lineage>
        <taxon>Eukaryota</taxon>
        <taxon>Metazoa</taxon>
        <taxon>Ecdysozoa</taxon>
        <taxon>Arthropoda</taxon>
        <taxon>Hexapoda</taxon>
        <taxon>Insecta</taxon>
        <taxon>Pterygota</taxon>
        <taxon>Neoptera</taxon>
        <taxon>Endopterygota</taxon>
        <taxon>Diptera</taxon>
        <taxon>Nematocera</taxon>
        <taxon>Culicoidea</taxon>
        <taxon>Culicidae</taxon>
        <taxon>Culicinae</taxon>
        <taxon>Culicini</taxon>
        <taxon>Culex</taxon>
        <taxon>Culex</taxon>
    </lineage>
</organism>
<feature type="region of interest" description="Disordered" evidence="1">
    <location>
        <begin position="1"/>
        <end position="38"/>
    </location>
</feature>
<evidence type="ECO:0000256" key="1">
    <source>
        <dbReference type="SAM" id="MobiDB-lite"/>
    </source>
</evidence>
<dbReference type="EMBL" id="JBEHCU010008700">
    <property type="protein sequence ID" value="KAL1381286.1"/>
    <property type="molecule type" value="Genomic_DNA"/>
</dbReference>
<feature type="compositionally biased region" description="Basic and acidic residues" evidence="1">
    <location>
        <begin position="187"/>
        <end position="196"/>
    </location>
</feature>
<sequence>MWEEEKRQLGSMKRAAEEDDHKYPNNQSDSCRRTQNELLTAAHQKSGLFGRHPLDWSHARAVLSLAAYAKCRTNYQSRPTPPPGKRPQKGPFICSDLKPDRPRRTANNKMADSRGVIRKGHPRLLRSEKCFASDRVGARTSPRKDGAAWTFVLSHVPKAVSSGGADWPRCREEAEKKKSGACGGKCWRSDRGEEFRAGAGKR</sequence>
<evidence type="ECO:0000313" key="3">
    <source>
        <dbReference type="Proteomes" id="UP001562425"/>
    </source>
</evidence>
<accession>A0ABD1CXZ1</accession>
<keyword evidence="3" id="KW-1185">Reference proteome</keyword>
<feature type="region of interest" description="Disordered" evidence="1">
    <location>
        <begin position="174"/>
        <end position="202"/>
    </location>
</feature>
<dbReference type="AlphaFoldDB" id="A0ABD1CXZ1"/>
<feature type="region of interest" description="Disordered" evidence="1">
    <location>
        <begin position="74"/>
        <end position="110"/>
    </location>
</feature>
<comment type="caution">
    <text evidence="2">The sequence shown here is derived from an EMBL/GenBank/DDBJ whole genome shotgun (WGS) entry which is preliminary data.</text>
</comment>
<proteinExistence type="predicted"/>
<reference evidence="2 3" key="1">
    <citation type="submission" date="2024-05" db="EMBL/GenBank/DDBJ databases">
        <title>Culex pipiens pipiens assembly and annotation.</title>
        <authorList>
            <person name="Alout H."/>
            <person name="Durand T."/>
        </authorList>
    </citation>
    <scope>NUCLEOTIDE SEQUENCE [LARGE SCALE GENOMIC DNA]</scope>
    <source>
        <strain evidence="2">HA-2024</strain>
        <tissue evidence="2">Whole body</tissue>
    </source>
</reference>
<protein>
    <submittedName>
        <fullName evidence="2">Uncharacterized protein</fullName>
    </submittedName>
</protein>
<evidence type="ECO:0000313" key="2">
    <source>
        <dbReference type="EMBL" id="KAL1381286.1"/>
    </source>
</evidence>
<dbReference type="Proteomes" id="UP001562425">
    <property type="component" value="Unassembled WGS sequence"/>
</dbReference>
<gene>
    <name evidence="2" type="ORF">pipiens_013583</name>
</gene>